<dbReference type="InterPro" id="IPR052775">
    <property type="entry name" value="IUN_hydrolase"/>
</dbReference>
<keyword evidence="2" id="KW-0378">Hydrolase</keyword>
<dbReference type="GeneID" id="92813276"/>
<dbReference type="AlphaFoldDB" id="A0AAW9HLU7"/>
<dbReference type="PANTHER" id="PTHR46190:SF1">
    <property type="entry name" value="SI:CH211-201H21.5"/>
    <property type="match status" value="1"/>
</dbReference>
<dbReference type="InterPro" id="IPR036452">
    <property type="entry name" value="Ribo_hydro-like"/>
</dbReference>
<protein>
    <submittedName>
        <fullName evidence="2">Nucleoside hydrolase</fullName>
    </submittedName>
</protein>
<dbReference type="InterPro" id="IPR001910">
    <property type="entry name" value="Inosine/uridine_hydrolase_dom"/>
</dbReference>
<comment type="caution">
    <text evidence="2">The sequence shown here is derived from an EMBL/GenBank/DDBJ whole genome shotgun (WGS) entry which is preliminary data.</text>
</comment>
<evidence type="ECO:0000313" key="4">
    <source>
        <dbReference type="Proteomes" id="UP001284901"/>
    </source>
</evidence>
<organism evidence="2 5">
    <name type="scientific">Actinotignum timonense</name>
    <dbReference type="NCBI Taxonomy" id="1870995"/>
    <lineage>
        <taxon>Bacteria</taxon>
        <taxon>Bacillati</taxon>
        <taxon>Actinomycetota</taxon>
        <taxon>Actinomycetes</taxon>
        <taxon>Actinomycetales</taxon>
        <taxon>Actinomycetaceae</taxon>
        <taxon>Actinotignum</taxon>
    </lineage>
</organism>
<dbReference type="Proteomes" id="UP001284901">
    <property type="component" value="Unassembled WGS sequence"/>
</dbReference>
<name>A0AAW9HLU7_9ACTO</name>
<dbReference type="EMBL" id="JAWNFY010000021">
    <property type="protein sequence ID" value="MDY5146848.1"/>
    <property type="molecule type" value="Genomic_DNA"/>
</dbReference>
<sequence length="311" mass="34562">MIRLIHDTDTAQDDAFALMIGLRHPETRVEAVTINYGNIEFDQMVKNALYTIEVADLDYKVPVYKGCRLPLIVPHDDSSYVHGKDGFGDVGFPDPQQQPESEHAVDALIRIINENPGEISIVAQAPLTNIATAVSMDRSLPEKVKHLYIMGGQSPYGPGNVTAAAEANFWHDPEAAKLVLQAGFKITILTWDLTMRQGRLSRKQLKEIEDLKTPQSEFFTKANAVSVKYVEKTHGVEGSTHPDSLAAAVAVNPDIITRAEEYFVDVEADSELTRGYMFVDVVNRSGKQPNARVVHEIDQEAFFQTILNSLR</sequence>
<accession>A0AAW9HLU7</accession>
<dbReference type="CDD" id="cd02649">
    <property type="entry name" value="nuc_hydro_CeIAG"/>
    <property type="match status" value="1"/>
</dbReference>
<dbReference type="PANTHER" id="PTHR46190">
    <property type="entry name" value="SI:CH211-201H21.5-RELATED"/>
    <property type="match status" value="1"/>
</dbReference>
<dbReference type="Gene3D" id="3.90.245.10">
    <property type="entry name" value="Ribonucleoside hydrolase-like"/>
    <property type="match status" value="1"/>
</dbReference>
<feature type="domain" description="Inosine/uridine-preferring nucleoside hydrolase" evidence="1">
    <location>
        <begin position="4"/>
        <end position="304"/>
    </location>
</feature>
<evidence type="ECO:0000259" key="1">
    <source>
        <dbReference type="Pfam" id="PF01156"/>
    </source>
</evidence>
<dbReference type="SUPFAM" id="SSF53590">
    <property type="entry name" value="Nucleoside hydrolase"/>
    <property type="match status" value="1"/>
</dbReference>
<keyword evidence="4" id="KW-1185">Reference proteome</keyword>
<reference evidence="2 4" key="1">
    <citation type="submission" date="2023-10" db="EMBL/GenBank/DDBJ databases">
        <title>Whole Genome based description of the genera Actinobaculum and Actinotignum reveals a complex phylogenetic relationship within the species included in the genus Actinotignum.</title>
        <authorList>
            <person name="Jensen C.S."/>
            <person name="Dargis R."/>
            <person name="Kemp M."/>
            <person name="Christensen J.J."/>
        </authorList>
    </citation>
    <scope>NUCLEOTIDE SEQUENCE</scope>
    <source>
        <strain evidence="3 4">SLA_B089</strain>
        <strain evidence="2">SLA_B245</strain>
    </source>
</reference>
<dbReference type="Pfam" id="PF01156">
    <property type="entry name" value="IU_nuc_hydro"/>
    <property type="match status" value="1"/>
</dbReference>
<dbReference type="GO" id="GO:0016799">
    <property type="term" value="F:hydrolase activity, hydrolyzing N-glycosyl compounds"/>
    <property type="evidence" value="ECO:0007669"/>
    <property type="project" value="InterPro"/>
</dbReference>
<evidence type="ECO:0000313" key="2">
    <source>
        <dbReference type="EMBL" id="MDY5141275.1"/>
    </source>
</evidence>
<evidence type="ECO:0000313" key="5">
    <source>
        <dbReference type="Proteomes" id="UP001288320"/>
    </source>
</evidence>
<proteinExistence type="predicted"/>
<gene>
    <name evidence="2" type="ORF">R6G74_08155</name>
    <name evidence="3" type="ORF">R6P33_07460</name>
</gene>
<dbReference type="RefSeq" id="WP_087070145.1">
    <property type="nucleotide sequence ID" value="NZ_CAUPFC010000027.1"/>
</dbReference>
<dbReference type="EMBL" id="JAWNFV010000019">
    <property type="protein sequence ID" value="MDY5141275.1"/>
    <property type="molecule type" value="Genomic_DNA"/>
</dbReference>
<evidence type="ECO:0000313" key="3">
    <source>
        <dbReference type="EMBL" id="MDY5146848.1"/>
    </source>
</evidence>
<dbReference type="Proteomes" id="UP001288320">
    <property type="component" value="Unassembled WGS sequence"/>
</dbReference>